<name>A0A6M3KUD8_9ZZZZ</name>
<dbReference type="AlphaFoldDB" id="A0A6M3KUD8"/>
<dbReference type="EMBL" id="MT142586">
    <property type="protein sequence ID" value="QJA85639.1"/>
    <property type="molecule type" value="Genomic_DNA"/>
</dbReference>
<evidence type="ECO:0008006" key="2">
    <source>
        <dbReference type="Google" id="ProtNLM"/>
    </source>
</evidence>
<evidence type="ECO:0000313" key="1">
    <source>
        <dbReference type="EMBL" id="QJA85639.1"/>
    </source>
</evidence>
<accession>A0A6M3KUD8</accession>
<proteinExistence type="predicted"/>
<sequence>MAKNKPMNKRGRQTKAGMLLSGFIREIAQEQTELLKKENTGEDEDRMASKAEALARLCWKKALGYDETVTKIDKDGKYTETVKHHEPDRTYVGLLYDRIEGRASLLTTDKDNKIPIADRVSQEGKNRINSIIKDRKK</sequence>
<reference evidence="1" key="1">
    <citation type="submission" date="2020-03" db="EMBL/GenBank/DDBJ databases">
        <title>The deep terrestrial virosphere.</title>
        <authorList>
            <person name="Holmfeldt K."/>
            <person name="Nilsson E."/>
            <person name="Simone D."/>
            <person name="Lopez-Fernandez M."/>
            <person name="Wu X."/>
            <person name="de Brujin I."/>
            <person name="Lundin D."/>
            <person name="Andersson A."/>
            <person name="Bertilsson S."/>
            <person name="Dopson M."/>
        </authorList>
    </citation>
    <scope>NUCLEOTIDE SEQUENCE</scope>
    <source>
        <strain evidence="1">MM415B02196</strain>
    </source>
</reference>
<organism evidence="1">
    <name type="scientific">viral metagenome</name>
    <dbReference type="NCBI Taxonomy" id="1070528"/>
    <lineage>
        <taxon>unclassified sequences</taxon>
        <taxon>metagenomes</taxon>
        <taxon>organismal metagenomes</taxon>
    </lineage>
</organism>
<protein>
    <recommendedName>
        <fullName evidence="2">Terminase</fullName>
    </recommendedName>
</protein>
<gene>
    <name evidence="1" type="ORF">MM415B02196_0007</name>
</gene>